<proteinExistence type="predicted"/>
<reference evidence="1 2" key="1">
    <citation type="journal article" date="2019" name="Microbiol. Resour. Announc.">
        <title>Draft Genome Sequence of the Most Traditional epsilon-Poly-l-Lysine Producer, Streptomyces albulus NBRC14147.</title>
        <authorList>
            <person name="Yamanaka K."/>
            <person name="Hamano Y."/>
        </authorList>
    </citation>
    <scope>NUCLEOTIDE SEQUENCE [LARGE SCALE GENOMIC DNA]</scope>
    <source>
        <strain evidence="1 2">NBRC 14147</strain>
    </source>
</reference>
<dbReference type="RefSeq" id="WP_020930915.1">
    <property type="nucleotide sequence ID" value="NC_006571.1"/>
</dbReference>
<comment type="caution">
    <text evidence="1">The sequence shown here is derived from an EMBL/GenBank/DDBJ whole genome shotgun (WGS) entry which is preliminary data.</text>
</comment>
<sequence length="133" mass="14299">MVVQPADDAQHAELAVRLRAAGLKRLTVREWQAGLWPLSRCSVTVAAGHLEQMHTGRSRVLCRPAMPVAPTWQAAADRGRVLLALVQPGTLDESPAAADMADWSGIDDAVRAGLLLGGLAEVRATAEPYGRRW</sequence>
<dbReference type="AlphaFoldDB" id="A0A401QRG4"/>
<name>A0A401QRG4_STRNR</name>
<protein>
    <submittedName>
        <fullName evidence="1">Uncharacterized protein</fullName>
    </submittedName>
</protein>
<evidence type="ECO:0000313" key="2">
    <source>
        <dbReference type="Proteomes" id="UP000288351"/>
    </source>
</evidence>
<accession>A0A401QRG4</accession>
<organism evidence="1 2">
    <name type="scientific">Streptomyces noursei</name>
    <name type="common">Streptomyces albulus</name>
    <dbReference type="NCBI Taxonomy" id="1971"/>
    <lineage>
        <taxon>Bacteria</taxon>
        <taxon>Bacillati</taxon>
        <taxon>Actinomycetota</taxon>
        <taxon>Actinomycetes</taxon>
        <taxon>Kitasatosporales</taxon>
        <taxon>Streptomycetaceae</taxon>
        <taxon>Streptomyces</taxon>
    </lineage>
</organism>
<dbReference type="EMBL" id="BHXC01000005">
    <property type="protein sequence ID" value="GCB88007.1"/>
    <property type="molecule type" value="Genomic_DNA"/>
</dbReference>
<dbReference type="Proteomes" id="UP000288351">
    <property type="component" value="Unassembled WGS sequence"/>
</dbReference>
<gene>
    <name evidence="1" type="ORF">SALB_00676</name>
</gene>
<evidence type="ECO:0000313" key="1">
    <source>
        <dbReference type="EMBL" id="GCB88007.1"/>
    </source>
</evidence>